<gene>
    <name evidence="1" type="ORF">C8F04DRAFT_1199646</name>
</gene>
<accession>A0AAD6RZS4</accession>
<reference evidence="1" key="1">
    <citation type="submission" date="2023-03" db="EMBL/GenBank/DDBJ databases">
        <title>Massive genome expansion in bonnet fungi (Mycena s.s.) driven by repeated elements and novel gene families across ecological guilds.</title>
        <authorList>
            <consortium name="Lawrence Berkeley National Laboratory"/>
            <person name="Harder C.B."/>
            <person name="Miyauchi S."/>
            <person name="Viragh M."/>
            <person name="Kuo A."/>
            <person name="Thoen E."/>
            <person name="Andreopoulos B."/>
            <person name="Lu D."/>
            <person name="Skrede I."/>
            <person name="Drula E."/>
            <person name="Henrissat B."/>
            <person name="Morin E."/>
            <person name="Kohler A."/>
            <person name="Barry K."/>
            <person name="LaButti K."/>
            <person name="Morin E."/>
            <person name="Salamov A."/>
            <person name="Lipzen A."/>
            <person name="Mereny Z."/>
            <person name="Hegedus B."/>
            <person name="Baldrian P."/>
            <person name="Stursova M."/>
            <person name="Weitz H."/>
            <person name="Taylor A."/>
            <person name="Grigoriev I.V."/>
            <person name="Nagy L.G."/>
            <person name="Martin F."/>
            <person name="Kauserud H."/>
        </authorList>
    </citation>
    <scope>NUCLEOTIDE SEQUENCE</scope>
    <source>
        <strain evidence="1">CBHHK200</strain>
    </source>
</reference>
<dbReference type="Proteomes" id="UP001218188">
    <property type="component" value="Unassembled WGS sequence"/>
</dbReference>
<keyword evidence="2" id="KW-1185">Reference proteome</keyword>
<dbReference type="AlphaFoldDB" id="A0AAD6RZS4"/>
<sequence>MARFWRSGGEPSVTQIDISAHLPQARKARDFGRSLTLSAIQRPVHPVFAAQHFGRDFGLVKPKRRMTFSTPGHRMDISIAGVKKTGGIFEETSRYRRPTIGEITADGILTRPQTELCLCTRNDYVQSWAISKDSLTGTWARHQTSSAEDSLVSRLKRSPLPPSTTVKTAIFSCSLHNPREKQEKPRQIGRWERGYEGADRPQPVETPPSIGGMGFFCLDDPEAGPALFRLTDQVKARSYEIDRTRRIGRPRKVCFGEQGEKLATLSVGSSETAEVDDVSVIFAAQQRAMDCSEEIFVWKRAKPVAEKRSKWNMIVWGLKSLVVLGFLAFVYQNLEPMFRFRGVRRMVEGLPHVIS</sequence>
<protein>
    <submittedName>
        <fullName evidence="1">Uncharacterized protein</fullName>
    </submittedName>
</protein>
<evidence type="ECO:0000313" key="2">
    <source>
        <dbReference type="Proteomes" id="UP001218188"/>
    </source>
</evidence>
<evidence type="ECO:0000313" key="1">
    <source>
        <dbReference type="EMBL" id="KAJ7018002.1"/>
    </source>
</evidence>
<organism evidence="1 2">
    <name type="scientific">Mycena alexandri</name>
    <dbReference type="NCBI Taxonomy" id="1745969"/>
    <lineage>
        <taxon>Eukaryota</taxon>
        <taxon>Fungi</taxon>
        <taxon>Dikarya</taxon>
        <taxon>Basidiomycota</taxon>
        <taxon>Agaricomycotina</taxon>
        <taxon>Agaricomycetes</taxon>
        <taxon>Agaricomycetidae</taxon>
        <taxon>Agaricales</taxon>
        <taxon>Marasmiineae</taxon>
        <taxon>Mycenaceae</taxon>
        <taxon>Mycena</taxon>
    </lineage>
</organism>
<proteinExistence type="predicted"/>
<name>A0AAD6RZS4_9AGAR</name>
<dbReference type="EMBL" id="JARJCM010000367">
    <property type="protein sequence ID" value="KAJ7018002.1"/>
    <property type="molecule type" value="Genomic_DNA"/>
</dbReference>
<comment type="caution">
    <text evidence="1">The sequence shown here is derived from an EMBL/GenBank/DDBJ whole genome shotgun (WGS) entry which is preliminary data.</text>
</comment>